<dbReference type="Proteomes" id="UP000798808">
    <property type="component" value="Unassembled WGS sequence"/>
</dbReference>
<proteinExistence type="predicted"/>
<dbReference type="InterPro" id="IPR025665">
    <property type="entry name" value="Beta-barrel_OMP_2"/>
</dbReference>
<protein>
    <recommendedName>
        <fullName evidence="1">Outer membrane protein beta-barrel domain-containing protein</fullName>
    </recommendedName>
</protein>
<gene>
    <name evidence="2" type="ORF">E1163_04040</name>
</gene>
<sequence length="194" mass="22445">FIEFPLENNFSWSTEAYYSKKGRKVSYYDGAITNNANYTFYEISVLLRKGYDMSVSENLRGEIFFNIGPNINYWHSGKGTIDANVDLDYEVRFQEPDGDVFINSITDANRWLFGLEAGVGTEIRIYDTQFFEVEVRYTYGQTYLGDKDSSSIPILAFEDSLRSNYRVLSIILRYGVDIDLKNARKGKSTIKRKK</sequence>
<dbReference type="Pfam" id="PF13568">
    <property type="entry name" value="OMP_b-brl_2"/>
    <property type="match status" value="1"/>
</dbReference>
<organism evidence="2 3">
    <name type="scientific">Fulvivirga kasyanovii</name>
    <dbReference type="NCBI Taxonomy" id="396812"/>
    <lineage>
        <taxon>Bacteria</taxon>
        <taxon>Pseudomonadati</taxon>
        <taxon>Bacteroidota</taxon>
        <taxon>Cytophagia</taxon>
        <taxon>Cytophagales</taxon>
        <taxon>Fulvivirgaceae</taxon>
        <taxon>Fulvivirga</taxon>
    </lineage>
</organism>
<reference evidence="2 3" key="1">
    <citation type="submission" date="2019-02" db="EMBL/GenBank/DDBJ databases">
        <authorList>
            <person name="Goldberg S.R."/>
            <person name="Haltli B.A."/>
            <person name="Correa H."/>
            <person name="Russell K.G."/>
        </authorList>
    </citation>
    <scope>NUCLEOTIDE SEQUENCE [LARGE SCALE GENOMIC DNA]</scope>
    <source>
        <strain evidence="2 3">JCM 16186</strain>
    </source>
</reference>
<name>A0ABW9RLN7_9BACT</name>
<dbReference type="RefSeq" id="WP_155169737.1">
    <property type="nucleotide sequence ID" value="NZ_SMLW01000365.1"/>
</dbReference>
<keyword evidence="3" id="KW-1185">Reference proteome</keyword>
<dbReference type="EMBL" id="SMLW01000365">
    <property type="protein sequence ID" value="MTI24110.1"/>
    <property type="molecule type" value="Genomic_DNA"/>
</dbReference>
<comment type="caution">
    <text evidence="2">The sequence shown here is derived from an EMBL/GenBank/DDBJ whole genome shotgun (WGS) entry which is preliminary data.</text>
</comment>
<accession>A0ABW9RLN7</accession>
<feature type="non-terminal residue" evidence="2">
    <location>
        <position position="1"/>
    </location>
</feature>
<feature type="domain" description="Outer membrane protein beta-barrel" evidence="1">
    <location>
        <begin position="1"/>
        <end position="140"/>
    </location>
</feature>
<evidence type="ECO:0000259" key="1">
    <source>
        <dbReference type="Pfam" id="PF13568"/>
    </source>
</evidence>
<evidence type="ECO:0000313" key="2">
    <source>
        <dbReference type="EMBL" id="MTI24110.1"/>
    </source>
</evidence>
<evidence type="ECO:0000313" key="3">
    <source>
        <dbReference type="Proteomes" id="UP000798808"/>
    </source>
</evidence>